<dbReference type="AlphaFoldDB" id="A0A2B9Q318"/>
<evidence type="ECO:0000313" key="2">
    <source>
        <dbReference type="Proteomes" id="UP000223777"/>
    </source>
</evidence>
<gene>
    <name evidence="1" type="ORF">CN984_12605</name>
</gene>
<name>A0A2B9Q318_BACCE</name>
<proteinExistence type="predicted"/>
<accession>A0A2B9Q318</accession>
<organism evidence="1 2">
    <name type="scientific">Bacillus cereus</name>
    <dbReference type="NCBI Taxonomy" id="1396"/>
    <lineage>
        <taxon>Bacteria</taxon>
        <taxon>Bacillati</taxon>
        <taxon>Bacillota</taxon>
        <taxon>Bacilli</taxon>
        <taxon>Bacillales</taxon>
        <taxon>Bacillaceae</taxon>
        <taxon>Bacillus</taxon>
        <taxon>Bacillus cereus group</taxon>
    </lineage>
</organism>
<comment type="caution">
    <text evidence="1">The sequence shown here is derived from an EMBL/GenBank/DDBJ whole genome shotgun (WGS) entry which is preliminary data.</text>
</comment>
<dbReference type="RefSeq" id="WP_097883479.1">
    <property type="nucleotide sequence ID" value="NZ_NUIL01000015.1"/>
</dbReference>
<sequence length="63" mass="7351">MTTMTGRELAKEIQSSSKGFKAPWMSRMEYDNMMYGVGKTKEDFDKYCDEMNGEVIVKRIEDL</sequence>
<protein>
    <submittedName>
        <fullName evidence="1">Uncharacterized protein</fullName>
    </submittedName>
</protein>
<dbReference type="Proteomes" id="UP000223777">
    <property type="component" value="Unassembled WGS sequence"/>
</dbReference>
<reference evidence="1 2" key="1">
    <citation type="submission" date="2017-09" db="EMBL/GenBank/DDBJ databases">
        <title>Large-scale bioinformatics analysis of Bacillus genomes uncovers conserved roles of natural products in bacterial physiology.</title>
        <authorList>
            <consortium name="Agbiome Team Llc"/>
            <person name="Bleich R.M."/>
            <person name="Grubbs K.J."/>
            <person name="Santa Maria K.C."/>
            <person name="Allen S.E."/>
            <person name="Farag S."/>
            <person name="Shank E.A."/>
            <person name="Bowers A."/>
        </authorList>
    </citation>
    <scope>NUCLEOTIDE SEQUENCE [LARGE SCALE GENOMIC DNA]</scope>
    <source>
        <strain evidence="1 2">AFS050027</strain>
    </source>
</reference>
<evidence type="ECO:0000313" key="1">
    <source>
        <dbReference type="EMBL" id="PGO29258.1"/>
    </source>
</evidence>
<dbReference type="EMBL" id="NUIL01000015">
    <property type="protein sequence ID" value="PGO29258.1"/>
    <property type="molecule type" value="Genomic_DNA"/>
</dbReference>